<dbReference type="Proteomes" id="UP001164705">
    <property type="component" value="Chromosome"/>
</dbReference>
<name>A0A9E8MZX8_9FLAO</name>
<gene>
    <name evidence="1" type="ORF">N7U66_07230</name>
</gene>
<sequence length="139" mass="16309">MKLESHFKFTKQQRNGIFLLLILIVAFQGIYAFISFSPEEISVNSKEIQRFQAEIDSLKTVEIEKRKPKHFPFNPNFITDYKGYTLGMSTEEIDRLLQFRKQDQWINSVKQFQQVTQVSDSLLASMSPYFKFPRLGNAC</sequence>
<evidence type="ECO:0000313" key="1">
    <source>
        <dbReference type="EMBL" id="WAC03330.1"/>
    </source>
</evidence>
<dbReference type="RefSeq" id="WP_267677909.1">
    <property type="nucleotide sequence ID" value="NZ_CP113088.1"/>
</dbReference>
<accession>A0A9E8MZX8</accession>
<protein>
    <submittedName>
        <fullName evidence="1">Uncharacterized protein</fullName>
    </submittedName>
</protein>
<proteinExistence type="predicted"/>
<dbReference type="EMBL" id="CP113088">
    <property type="protein sequence ID" value="WAC03330.1"/>
    <property type="molecule type" value="Genomic_DNA"/>
</dbReference>
<organism evidence="1 2">
    <name type="scientific">Lacinutrix neustonica</name>
    <dbReference type="NCBI Taxonomy" id="2980107"/>
    <lineage>
        <taxon>Bacteria</taxon>
        <taxon>Pseudomonadati</taxon>
        <taxon>Bacteroidota</taxon>
        <taxon>Flavobacteriia</taxon>
        <taxon>Flavobacteriales</taxon>
        <taxon>Flavobacteriaceae</taxon>
        <taxon>Lacinutrix</taxon>
    </lineage>
</organism>
<reference evidence="1" key="1">
    <citation type="submission" date="2022-11" db="EMBL/GenBank/DDBJ databases">
        <title>Lacinutrix neustonica HL-RS19T sp. nov., isolated from the surface microlayer sample of brackish Lake Shihwa.</title>
        <authorList>
            <person name="Choi J.Y."/>
            <person name="Hwang C.Y."/>
        </authorList>
    </citation>
    <scope>NUCLEOTIDE SEQUENCE</scope>
    <source>
        <strain evidence="1">HL-RS19</strain>
    </source>
</reference>
<keyword evidence="2" id="KW-1185">Reference proteome</keyword>
<dbReference type="KEGG" id="lnu:N7U66_07230"/>
<evidence type="ECO:0000313" key="2">
    <source>
        <dbReference type="Proteomes" id="UP001164705"/>
    </source>
</evidence>
<dbReference type="AlphaFoldDB" id="A0A9E8MZX8"/>